<name>A0A7C9INF2_9RHOB</name>
<dbReference type="Proteomes" id="UP000480350">
    <property type="component" value="Unassembled WGS sequence"/>
</dbReference>
<dbReference type="RefSeq" id="WP_160763207.1">
    <property type="nucleotide sequence ID" value="NZ_WUPT01000001.1"/>
</dbReference>
<gene>
    <name evidence="3" type="primary">pcaD</name>
    <name evidence="3" type="ORF">GQ651_05665</name>
</gene>
<organism evidence="3 4">
    <name type="scientific">Kangsaoukella pontilimi</name>
    <dbReference type="NCBI Taxonomy" id="2691042"/>
    <lineage>
        <taxon>Bacteria</taxon>
        <taxon>Pseudomonadati</taxon>
        <taxon>Pseudomonadota</taxon>
        <taxon>Alphaproteobacteria</taxon>
        <taxon>Rhodobacterales</taxon>
        <taxon>Paracoccaceae</taxon>
        <taxon>Kangsaoukella</taxon>
    </lineage>
</organism>
<dbReference type="GO" id="GO:0042952">
    <property type="term" value="P:beta-ketoadipate pathway"/>
    <property type="evidence" value="ECO:0007669"/>
    <property type="project" value="InterPro"/>
</dbReference>
<protein>
    <submittedName>
        <fullName evidence="3">3-oxoadipate enol-lactonase</fullName>
        <ecNumber evidence="3">3.1.1.24</ecNumber>
    </submittedName>
</protein>
<evidence type="ECO:0000259" key="2">
    <source>
        <dbReference type="Pfam" id="PF12697"/>
    </source>
</evidence>
<comment type="caution">
    <text evidence="3">The sequence shown here is derived from an EMBL/GenBank/DDBJ whole genome shotgun (WGS) entry which is preliminary data.</text>
</comment>
<feature type="domain" description="AB hydrolase-1" evidence="2">
    <location>
        <begin position="24"/>
        <end position="250"/>
    </location>
</feature>
<evidence type="ECO:0000313" key="3">
    <source>
        <dbReference type="EMBL" id="MXQ07330.1"/>
    </source>
</evidence>
<dbReference type="EC" id="3.1.1.24" evidence="3"/>
<dbReference type="PRINTS" id="PR00111">
    <property type="entry name" value="ABHYDROLASE"/>
</dbReference>
<proteinExistence type="predicted"/>
<keyword evidence="4" id="KW-1185">Reference proteome</keyword>
<sequence length="262" mass="28037">MNVLEANGISIHWREDGQSDGVPVVFCNSLGTDLRLWDALMPHLPAGFRFIRFDNRGHGLTEATPAPYTLDMLVSDAEAVVEKVAGGPVIFVGLSIGGIIGQALALRRPDLVRALFLSNTSSRFGTAEMWQQRIDAVEAGGVASLTEAILDRWFSKAGRHAPDVALWRAMVERTPAAGYTGCSAALRDADIRGEIGALDLPVFALTGDEDGATPPEVMRATADLIPGARMEVIPGTGHLPCVEKPEAYAALLNPFLKEHQNG</sequence>
<dbReference type="NCBIfam" id="TIGR02427">
    <property type="entry name" value="protocat_pcaD"/>
    <property type="match status" value="1"/>
</dbReference>
<dbReference type="InterPro" id="IPR026968">
    <property type="entry name" value="PcaD/CatD"/>
</dbReference>
<dbReference type="GO" id="GO:0016020">
    <property type="term" value="C:membrane"/>
    <property type="evidence" value="ECO:0007669"/>
    <property type="project" value="TreeGrafter"/>
</dbReference>
<dbReference type="InterPro" id="IPR050266">
    <property type="entry name" value="AB_hydrolase_sf"/>
</dbReference>
<evidence type="ECO:0000313" key="4">
    <source>
        <dbReference type="Proteomes" id="UP000480350"/>
    </source>
</evidence>
<reference evidence="3 4" key="1">
    <citation type="submission" date="2019-12" db="EMBL/GenBank/DDBJ databases">
        <authorList>
            <person name="Lee S.D."/>
        </authorList>
    </citation>
    <scope>NUCLEOTIDE SEQUENCE [LARGE SCALE GENOMIC DNA]</scope>
    <source>
        <strain evidence="3 4">GH1-50</strain>
    </source>
</reference>
<dbReference type="Pfam" id="PF12697">
    <property type="entry name" value="Abhydrolase_6"/>
    <property type="match status" value="1"/>
</dbReference>
<dbReference type="PANTHER" id="PTHR43798">
    <property type="entry name" value="MONOACYLGLYCEROL LIPASE"/>
    <property type="match status" value="1"/>
</dbReference>
<dbReference type="PANTHER" id="PTHR43798:SF31">
    <property type="entry name" value="AB HYDROLASE SUPERFAMILY PROTEIN YCLE"/>
    <property type="match status" value="1"/>
</dbReference>
<dbReference type="InterPro" id="IPR029058">
    <property type="entry name" value="AB_hydrolase_fold"/>
</dbReference>
<dbReference type="AlphaFoldDB" id="A0A7C9INF2"/>
<evidence type="ECO:0000256" key="1">
    <source>
        <dbReference type="ARBA" id="ARBA00022801"/>
    </source>
</evidence>
<reference evidence="3 4" key="2">
    <citation type="submission" date="2020-03" db="EMBL/GenBank/DDBJ databases">
        <title>Kangsaoukella pontilimi gen. nov., sp. nov., a new member of the family Rhodobacteraceae isolated from a tidal mudflat.</title>
        <authorList>
            <person name="Kim I.S."/>
        </authorList>
    </citation>
    <scope>NUCLEOTIDE SEQUENCE [LARGE SCALE GENOMIC DNA]</scope>
    <source>
        <strain evidence="3 4">GH1-50</strain>
    </source>
</reference>
<dbReference type="Gene3D" id="3.40.50.1820">
    <property type="entry name" value="alpha/beta hydrolase"/>
    <property type="match status" value="1"/>
</dbReference>
<keyword evidence="1 3" id="KW-0378">Hydrolase</keyword>
<dbReference type="SUPFAM" id="SSF53474">
    <property type="entry name" value="alpha/beta-Hydrolases"/>
    <property type="match status" value="1"/>
</dbReference>
<dbReference type="InterPro" id="IPR000073">
    <property type="entry name" value="AB_hydrolase_1"/>
</dbReference>
<dbReference type="GO" id="GO:0047570">
    <property type="term" value="F:3-oxoadipate enol-lactonase activity"/>
    <property type="evidence" value="ECO:0007669"/>
    <property type="project" value="UniProtKB-EC"/>
</dbReference>
<dbReference type="EMBL" id="WUPT01000001">
    <property type="protein sequence ID" value="MXQ07330.1"/>
    <property type="molecule type" value="Genomic_DNA"/>
</dbReference>
<accession>A0A7C9INF2</accession>